<dbReference type="EMBL" id="JAMTCS010000004">
    <property type="protein sequence ID" value="MCP2264383.1"/>
    <property type="molecule type" value="Genomic_DNA"/>
</dbReference>
<dbReference type="Proteomes" id="UP001139493">
    <property type="component" value="Unassembled WGS sequence"/>
</dbReference>
<accession>A0A9X2G2A9</accession>
<protein>
    <recommendedName>
        <fullName evidence="1">Protein NO VEIN C-terminal domain-containing protein</fullName>
    </recommendedName>
</protein>
<dbReference type="AlphaFoldDB" id="A0A9X2G2A9"/>
<comment type="caution">
    <text evidence="2">The sequence shown here is derived from an EMBL/GenBank/DDBJ whole genome shotgun (WGS) entry which is preliminary data.</text>
</comment>
<gene>
    <name evidence="2" type="ORF">APR03_001719</name>
</gene>
<feature type="domain" description="Protein NO VEIN C-terminal" evidence="1">
    <location>
        <begin position="253"/>
        <end position="322"/>
    </location>
</feature>
<dbReference type="InterPro" id="IPR024975">
    <property type="entry name" value="NOV_C"/>
</dbReference>
<evidence type="ECO:0000313" key="3">
    <source>
        <dbReference type="Proteomes" id="UP001139493"/>
    </source>
</evidence>
<sequence>MLVTLPSLRRQAAVIHPGSCRSSRGDEGIVINEWWANDPTQRYWMETIKRRDYGDAIRAPHRKQNGAAMPYYELVKFVQDGDVIFHWDTDRPSGAPSAFVGWSIVDGAPYETDSVVYSDASPTSGTEALLRDYTALDELLDYNEVNKRFGEVRAVRDALAGRFDGLLYFPFNIRKDGTLRAGQGNYLTKFPVELLAVFPELVTDRRIRSSRSDSRGARSNGALLQSQEIRGERRQATEAGYVADAKVRRAIEMQAVRQAIDYYELQGYEWVDVGASQPYDLLLTQPGVLGERHVEVKGSTGEATTVELTIGELDHARNHQPTDLFVVSDISWRREGDLVVTDAGRAHLIENWSPRRSSVKPIRFRHTVPRGVDVG</sequence>
<dbReference type="Pfam" id="PF13020">
    <property type="entry name" value="NOV_C"/>
    <property type="match status" value="1"/>
</dbReference>
<name>A0A9X2G2A9_9MICO</name>
<evidence type="ECO:0000313" key="2">
    <source>
        <dbReference type="EMBL" id="MCP2264383.1"/>
    </source>
</evidence>
<organism evidence="2 3">
    <name type="scientific">Promicromonospora thailandica</name>
    <dbReference type="NCBI Taxonomy" id="765201"/>
    <lineage>
        <taxon>Bacteria</taxon>
        <taxon>Bacillati</taxon>
        <taxon>Actinomycetota</taxon>
        <taxon>Actinomycetes</taxon>
        <taxon>Micrococcales</taxon>
        <taxon>Promicromonosporaceae</taxon>
        <taxon>Promicromonospora</taxon>
    </lineage>
</organism>
<reference evidence="2" key="1">
    <citation type="submission" date="2022-06" db="EMBL/GenBank/DDBJ databases">
        <title>Genomic Encyclopedia of Archaeal and Bacterial Type Strains, Phase II (KMG-II): from individual species to whole genera.</title>
        <authorList>
            <person name="Goeker M."/>
        </authorList>
    </citation>
    <scope>NUCLEOTIDE SEQUENCE</scope>
    <source>
        <strain evidence="2">DSM 26652</strain>
    </source>
</reference>
<keyword evidence="3" id="KW-1185">Reference proteome</keyword>
<proteinExistence type="predicted"/>
<evidence type="ECO:0000259" key="1">
    <source>
        <dbReference type="Pfam" id="PF13020"/>
    </source>
</evidence>